<name>A0A8H5FH71_9AGAR</name>
<protein>
    <submittedName>
        <fullName evidence="1">Uncharacterized protein</fullName>
    </submittedName>
</protein>
<evidence type="ECO:0000313" key="2">
    <source>
        <dbReference type="Proteomes" id="UP000559256"/>
    </source>
</evidence>
<comment type="caution">
    <text evidence="1">The sequence shown here is derived from an EMBL/GenBank/DDBJ whole genome shotgun (WGS) entry which is preliminary data.</text>
</comment>
<reference evidence="1 2" key="1">
    <citation type="journal article" date="2020" name="ISME J.">
        <title>Uncovering the hidden diversity of litter-decomposition mechanisms in mushroom-forming fungi.</title>
        <authorList>
            <person name="Floudas D."/>
            <person name="Bentzer J."/>
            <person name="Ahren D."/>
            <person name="Johansson T."/>
            <person name="Persson P."/>
            <person name="Tunlid A."/>
        </authorList>
    </citation>
    <scope>NUCLEOTIDE SEQUENCE [LARGE SCALE GENOMIC DNA]</scope>
    <source>
        <strain evidence="1 2">CBS 291.85</strain>
    </source>
</reference>
<evidence type="ECO:0000313" key="1">
    <source>
        <dbReference type="EMBL" id="KAF5336298.1"/>
    </source>
</evidence>
<dbReference type="AlphaFoldDB" id="A0A8H5FH71"/>
<dbReference type="Proteomes" id="UP000559256">
    <property type="component" value="Unassembled WGS sequence"/>
</dbReference>
<dbReference type="EMBL" id="JAACJM010000228">
    <property type="protein sequence ID" value="KAF5336298.1"/>
    <property type="molecule type" value="Genomic_DNA"/>
</dbReference>
<accession>A0A8H5FH71</accession>
<sequence length="134" mass="15545">MIWNLKAILSHSWIRDLLPAYSKYSWPLSLGRLPFNNVQYREFLSTLNYEVISQFLIYGARYVIIDEKDGNGHGKAWMWASTEGETVIGPYKNEIVMILKFGADGRVEWIGKFTDSFPNVREYLKKQSKNSISS</sequence>
<keyword evidence="2" id="KW-1185">Reference proteome</keyword>
<gene>
    <name evidence="1" type="ORF">D9758_014486</name>
</gene>
<organism evidence="1 2">
    <name type="scientific">Tetrapyrgos nigripes</name>
    <dbReference type="NCBI Taxonomy" id="182062"/>
    <lineage>
        <taxon>Eukaryota</taxon>
        <taxon>Fungi</taxon>
        <taxon>Dikarya</taxon>
        <taxon>Basidiomycota</taxon>
        <taxon>Agaricomycotina</taxon>
        <taxon>Agaricomycetes</taxon>
        <taxon>Agaricomycetidae</taxon>
        <taxon>Agaricales</taxon>
        <taxon>Marasmiineae</taxon>
        <taxon>Marasmiaceae</taxon>
        <taxon>Tetrapyrgos</taxon>
    </lineage>
</organism>
<dbReference type="OrthoDB" id="3758478at2759"/>
<proteinExistence type="predicted"/>